<dbReference type="AlphaFoldDB" id="A0A1I4DVN8"/>
<name>A0A1I4DVN8_9RHOB</name>
<dbReference type="EMBL" id="FOSZ01000003">
    <property type="protein sequence ID" value="SFK97093.1"/>
    <property type="molecule type" value="Genomic_DNA"/>
</dbReference>
<evidence type="ECO:0008006" key="4">
    <source>
        <dbReference type="Google" id="ProtNLM"/>
    </source>
</evidence>
<feature type="chain" id="PRO_5011756497" description="Chalcone isomerase-like" evidence="1">
    <location>
        <begin position="31"/>
        <end position="184"/>
    </location>
</feature>
<keyword evidence="3" id="KW-1185">Reference proteome</keyword>
<gene>
    <name evidence="2" type="ORF">SAMN04488036_103445</name>
</gene>
<evidence type="ECO:0000313" key="2">
    <source>
        <dbReference type="EMBL" id="SFK97093.1"/>
    </source>
</evidence>
<dbReference type="OrthoDB" id="8527419at2"/>
<dbReference type="Proteomes" id="UP000198851">
    <property type="component" value="Unassembled WGS sequence"/>
</dbReference>
<reference evidence="3" key="1">
    <citation type="submission" date="2016-10" db="EMBL/GenBank/DDBJ databases">
        <authorList>
            <person name="Varghese N."/>
            <person name="Submissions S."/>
        </authorList>
    </citation>
    <scope>NUCLEOTIDE SEQUENCE [LARGE SCALE GENOMIC DNA]</scope>
    <source>
        <strain evidence="3">DSM 28453</strain>
    </source>
</reference>
<feature type="signal peptide" evidence="1">
    <location>
        <begin position="1"/>
        <end position="30"/>
    </location>
</feature>
<proteinExistence type="predicted"/>
<evidence type="ECO:0000256" key="1">
    <source>
        <dbReference type="SAM" id="SignalP"/>
    </source>
</evidence>
<sequence length="184" mass="20512">MTHVLVLRRRLLTISLAALLFLGWAVQAMAQSMPPEVTSVVPQPAVAGEGQFKYLGFKVYDLDLITQGGSRFNAERPFALAIEYDRKIRTAVLLKASLGELERVEGKKSDHGAIRDKLAACYRDITPGDRIVAAPKGANAMSFWINGQRTCTLTHPNFRDRYMAIWLSDRARDPAQARRLRGQG</sequence>
<keyword evidence="1" id="KW-0732">Signal</keyword>
<organism evidence="2 3">
    <name type="scientific">Shimia haliotis</name>
    <dbReference type="NCBI Taxonomy" id="1280847"/>
    <lineage>
        <taxon>Bacteria</taxon>
        <taxon>Pseudomonadati</taxon>
        <taxon>Pseudomonadota</taxon>
        <taxon>Alphaproteobacteria</taxon>
        <taxon>Rhodobacterales</taxon>
        <taxon>Roseobacteraceae</taxon>
    </lineage>
</organism>
<evidence type="ECO:0000313" key="3">
    <source>
        <dbReference type="Proteomes" id="UP000198851"/>
    </source>
</evidence>
<dbReference type="RefSeq" id="WP_093323477.1">
    <property type="nucleotide sequence ID" value="NZ_FOSZ01000003.1"/>
</dbReference>
<protein>
    <recommendedName>
        <fullName evidence="4">Chalcone isomerase-like</fullName>
    </recommendedName>
</protein>
<accession>A0A1I4DVN8</accession>
<dbReference type="STRING" id="1280847.SAMN04488036_103445"/>